<organism evidence="4 5">
    <name type="scientific">Billgrantia tianxiuensis</name>
    <dbReference type="NCBI Taxonomy" id="2497861"/>
    <lineage>
        <taxon>Bacteria</taxon>
        <taxon>Pseudomonadati</taxon>
        <taxon>Pseudomonadota</taxon>
        <taxon>Gammaproteobacteria</taxon>
        <taxon>Oceanospirillales</taxon>
        <taxon>Halomonadaceae</taxon>
        <taxon>Billgrantia</taxon>
    </lineage>
</organism>
<reference evidence="4 5" key="1">
    <citation type="submission" date="2019-01" db="EMBL/GenBank/DDBJ databases">
        <title>Complete genome of a denitifying bacterium Halomons sp. BC-M4-5.</title>
        <authorList>
            <person name="Wang L."/>
            <person name="Shao Z."/>
        </authorList>
    </citation>
    <scope>NUCLEOTIDE SEQUENCE [LARGE SCALE GENOMIC DNA]</scope>
    <source>
        <strain evidence="4 5">BC-M4-5</strain>
    </source>
</reference>
<name>A0A6I6SR93_9GAMM</name>
<dbReference type="SUPFAM" id="SSF53850">
    <property type="entry name" value="Periplasmic binding protein-like II"/>
    <property type="match status" value="1"/>
</dbReference>
<dbReference type="PANTHER" id="PTHR31528:SF3">
    <property type="entry name" value="THIAMINE BIOSYNTHESIS PROTEIN HI_0357-RELATED"/>
    <property type="match status" value="1"/>
</dbReference>
<dbReference type="EMBL" id="CP035042">
    <property type="protein sequence ID" value="QHC50127.1"/>
    <property type="molecule type" value="Genomic_DNA"/>
</dbReference>
<evidence type="ECO:0000256" key="2">
    <source>
        <dbReference type="SAM" id="SignalP"/>
    </source>
</evidence>
<protein>
    <submittedName>
        <fullName evidence="4">ABC transporter substrate-binding protein</fullName>
    </submittedName>
</protein>
<sequence length="423" mass="45891">MAKPYRSFSARALAGRIMTLVLLLPTPLLAEPHADLEPLPAPPLQLDTVVKVPPPLHDAETSAPGEDSPVLEIPPLAETPGILERLLPSEPFPASLDDEDQGELPGVPSVVSEPAEPIVPPPTTRLTVTLDWYLNPQHAALLVAREKGMFARRGLEVSLVVPADPSVTTKLLTAGRTDLAVGRQPQLHLLADKGAPLIRVATLVATPVSALVLRDEFVNEKRELSLEGLRIGVTDIDGRDALLASMLAELLGLANGQELVELHDISYSALDAMREQRVDGVLAHHRYLLPRQLADEGVMTRMLPVEEHGLPSHDGLILMANRDQLNGKRDAVRRLVLALEEAALWIVNQPHEAWALLQAAEPALADQTSEEAWGDVFPRLSLQPAAVDHGRYLRFEQFLFEAGVTEAVTPLERLAIDLGTAAP</sequence>
<feature type="domain" description="SsuA/THI5-like" evidence="3">
    <location>
        <begin position="135"/>
        <end position="353"/>
    </location>
</feature>
<dbReference type="AlphaFoldDB" id="A0A6I6SR93"/>
<dbReference type="KEGG" id="htx:EKK97_11740"/>
<proteinExistence type="predicted"/>
<dbReference type="Pfam" id="PF09084">
    <property type="entry name" value="NMT1"/>
    <property type="match status" value="1"/>
</dbReference>
<dbReference type="InterPro" id="IPR027939">
    <property type="entry name" value="NMT1/THI5"/>
</dbReference>
<dbReference type="RefSeq" id="WP_159552059.1">
    <property type="nucleotide sequence ID" value="NZ_CP035042.1"/>
</dbReference>
<feature type="chain" id="PRO_5026329692" evidence="2">
    <location>
        <begin position="31"/>
        <end position="423"/>
    </location>
</feature>
<evidence type="ECO:0000259" key="3">
    <source>
        <dbReference type="Pfam" id="PF09084"/>
    </source>
</evidence>
<feature type="region of interest" description="Disordered" evidence="1">
    <location>
        <begin position="54"/>
        <end position="74"/>
    </location>
</feature>
<dbReference type="OrthoDB" id="5348911at2"/>
<keyword evidence="5" id="KW-1185">Reference proteome</keyword>
<gene>
    <name evidence="4" type="ORF">EKK97_11740</name>
</gene>
<keyword evidence="2" id="KW-0732">Signal</keyword>
<evidence type="ECO:0000313" key="5">
    <source>
        <dbReference type="Proteomes" id="UP000464013"/>
    </source>
</evidence>
<evidence type="ECO:0000256" key="1">
    <source>
        <dbReference type="SAM" id="MobiDB-lite"/>
    </source>
</evidence>
<dbReference type="GO" id="GO:0009228">
    <property type="term" value="P:thiamine biosynthetic process"/>
    <property type="evidence" value="ECO:0007669"/>
    <property type="project" value="InterPro"/>
</dbReference>
<dbReference type="Proteomes" id="UP000464013">
    <property type="component" value="Chromosome"/>
</dbReference>
<dbReference type="InterPro" id="IPR015168">
    <property type="entry name" value="SsuA/THI5"/>
</dbReference>
<accession>A0A6I6SR93</accession>
<dbReference type="Gene3D" id="3.40.190.10">
    <property type="entry name" value="Periplasmic binding protein-like II"/>
    <property type="match status" value="2"/>
</dbReference>
<feature type="signal peptide" evidence="2">
    <location>
        <begin position="1"/>
        <end position="30"/>
    </location>
</feature>
<dbReference type="PANTHER" id="PTHR31528">
    <property type="entry name" value="4-AMINO-5-HYDROXYMETHYL-2-METHYLPYRIMIDINE PHOSPHATE SYNTHASE THI11-RELATED"/>
    <property type="match status" value="1"/>
</dbReference>
<evidence type="ECO:0000313" key="4">
    <source>
        <dbReference type="EMBL" id="QHC50127.1"/>
    </source>
</evidence>